<dbReference type="Proteomes" id="UP001239445">
    <property type="component" value="Unassembled WGS sequence"/>
</dbReference>
<evidence type="ECO:0000313" key="3">
    <source>
        <dbReference type="Proteomes" id="UP001239445"/>
    </source>
</evidence>
<dbReference type="EMBL" id="MU839831">
    <property type="protein sequence ID" value="KAK1757176.1"/>
    <property type="molecule type" value="Genomic_DNA"/>
</dbReference>
<proteinExistence type="predicted"/>
<sequence>MCPSSTSGTAGTGGRRRVLGAEQMTRAGVQQYLNGPPSVAEKLLFGEPVVDIAALVKARKAATNDMLATWQQGWDKASH</sequence>
<name>A0AAJ0BJR5_9PEZI</name>
<protein>
    <submittedName>
        <fullName evidence="2">Uncharacterized protein</fullName>
    </submittedName>
</protein>
<organism evidence="2 3">
    <name type="scientific">Echria macrotheca</name>
    <dbReference type="NCBI Taxonomy" id="438768"/>
    <lineage>
        <taxon>Eukaryota</taxon>
        <taxon>Fungi</taxon>
        <taxon>Dikarya</taxon>
        <taxon>Ascomycota</taxon>
        <taxon>Pezizomycotina</taxon>
        <taxon>Sordariomycetes</taxon>
        <taxon>Sordariomycetidae</taxon>
        <taxon>Sordariales</taxon>
        <taxon>Schizotheciaceae</taxon>
        <taxon>Echria</taxon>
    </lineage>
</organism>
<evidence type="ECO:0000256" key="1">
    <source>
        <dbReference type="SAM" id="MobiDB-lite"/>
    </source>
</evidence>
<comment type="caution">
    <text evidence="2">The sequence shown here is derived from an EMBL/GenBank/DDBJ whole genome shotgun (WGS) entry which is preliminary data.</text>
</comment>
<gene>
    <name evidence="2" type="ORF">QBC47DRAFT_378556</name>
</gene>
<keyword evidence="3" id="KW-1185">Reference proteome</keyword>
<evidence type="ECO:0000313" key="2">
    <source>
        <dbReference type="EMBL" id="KAK1757176.1"/>
    </source>
</evidence>
<accession>A0AAJ0BJR5</accession>
<feature type="region of interest" description="Disordered" evidence="1">
    <location>
        <begin position="1"/>
        <end position="21"/>
    </location>
</feature>
<dbReference type="AlphaFoldDB" id="A0AAJ0BJR5"/>
<reference evidence="2" key="1">
    <citation type="submission" date="2023-06" db="EMBL/GenBank/DDBJ databases">
        <title>Genome-scale phylogeny and comparative genomics of the fungal order Sordariales.</title>
        <authorList>
            <consortium name="Lawrence Berkeley National Laboratory"/>
            <person name="Hensen N."/>
            <person name="Bonometti L."/>
            <person name="Westerberg I."/>
            <person name="Brannstrom I.O."/>
            <person name="Guillou S."/>
            <person name="Cros-Aarteil S."/>
            <person name="Calhoun S."/>
            <person name="Haridas S."/>
            <person name="Kuo A."/>
            <person name="Mondo S."/>
            <person name="Pangilinan J."/>
            <person name="Riley R."/>
            <person name="Labutti K."/>
            <person name="Andreopoulos B."/>
            <person name="Lipzen A."/>
            <person name="Chen C."/>
            <person name="Yanf M."/>
            <person name="Daum C."/>
            <person name="Ng V."/>
            <person name="Clum A."/>
            <person name="Steindorff A."/>
            <person name="Ohm R."/>
            <person name="Martin F."/>
            <person name="Silar P."/>
            <person name="Natvig D."/>
            <person name="Lalanne C."/>
            <person name="Gautier V."/>
            <person name="Ament-Velasquez S.L."/>
            <person name="Kruys A."/>
            <person name="Hutchinson M.I."/>
            <person name="Powell A.J."/>
            <person name="Barry K."/>
            <person name="Miller A.N."/>
            <person name="Grigoriev I.V."/>
            <person name="Debuchy R."/>
            <person name="Gladieux P."/>
            <person name="Thoren M.H."/>
            <person name="Johannesson H."/>
        </authorList>
    </citation>
    <scope>NUCLEOTIDE SEQUENCE</scope>
    <source>
        <strain evidence="2">PSN4</strain>
    </source>
</reference>